<feature type="domain" description="Histidine-specific methyltransferase SAM-dependent" evidence="3">
    <location>
        <begin position="13"/>
        <end position="312"/>
    </location>
</feature>
<evidence type="ECO:0000313" key="5">
    <source>
        <dbReference type="Proteomes" id="UP001524587"/>
    </source>
</evidence>
<dbReference type="NCBIfam" id="TIGR03438">
    <property type="entry name" value="egtD_ergothio"/>
    <property type="match status" value="1"/>
</dbReference>
<dbReference type="InterPro" id="IPR017804">
    <property type="entry name" value="MeTrfase_EgtD-like"/>
</dbReference>
<dbReference type="InterPro" id="IPR051128">
    <property type="entry name" value="EgtD_Methyltrsf_superfamily"/>
</dbReference>
<comment type="caution">
    <text evidence="4">The sequence shown here is derived from an EMBL/GenBank/DDBJ whole genome shotgun (WGS) entry which is preliminary data.</text>
</comment>
<dbReference type="EC" id="2.1.1.44" evidence="4"/>
<gene>
    <name evidence="4" type="primary">egtD</name>
    <name evidence="4" type="ORF">NFI95_07470</name>
</gene>
<accession>A0ABT1W5Y1</accession>
<reference evidence="4 5" key="1">
    <citation type="submission" date="2022-06" db="EMBL/GenBank/DDBJ databases">
        <title>Endosaccharibacter gen. nov., sp. nov., endophytic bacteria isolated from sugarcane.</title>
        <authorList>
            <person name="Pitiwittayakul N."/>
            <person name="Yukphan P."/>
            <person name="Charoenyingcharoen P."/>
            <person name="Tanasupawat S."/>
        </authorList>
    </citation>
    <scope>NUCLEOTIDE SEQUENCE [LARGE SCALE GENOMIC DNA]</scope>
    <source>
        <strain evidence="4 5">KSS8</strain>
    </source>
</reference>
<keyword evidence="5" id="KW-1185">Reference proteome</keyword>
<dbReference type="GO" id="GO:0052706">
    <property type="term" value="F:L-histidine N(alpha)-methyltransferase activity"/>
    <property type="evidence" value="ECO:0007669"/>
    <property type="project" value="UniProtKB-EC"/>
</dbReference>
<dbReference type="InterPro" id="IPR019257">
    <property type="entry name" value="MeTrfase_dom"/>
</dbReference>
<proteinExistence type="predicted"/>
<keyword evidence="2 4" id="KW-0808">Transferase</keyword>
<dbReference type="InterPro" id="IPR035094">
    <property type="entry name" value="EgtD"/>
</dbReference>
<dbReference type="Gene3D" id="3.40.50.150">
    <property type="entry name" value="Vaccinia Virus protein VP39"/>
    <property type="match status" value="1"/>
</dbReference>
<protein>
    <submittedName>
        <fullName evidence="4">L-histidine N(Alpha)-methyltransferase</fullName>
        <ecNumber evidence="4">2.1.1.44</ecNumber>
    </submittedName>
</protein>
<evidence type="ECO:0000259" key="3">
    <source>
        <dbReference type="Pfam" id="PF10017"/>
    </source>
</evidence>
<evidence type="ECO:0000313" key="4">
    <source>
        <dbReference type="EMBL" id="MCQ8278287.1"/>
    </source>
</evidence>
<dbReference type="PANTHER" id="PTHR43397:SF1">
    <property type="entry name" value="ERGOTHIONEINE BIOSYNTHESIS PROTEIN 1"/>
    <property type="match status" value="1"/>
</dbReference>
<dbReference type="PIRSF" id="PIRSF018005">
    <property type="entry name" value="UCP018005"/>
    <property type="match status" value="1"/>
</dbReference>
<dbReference type="Proteomes" id="UP001524587">
    <property type="component" value="Unassembled WGS sequence"/>
</dbReference>
<keyword evidence="1 4" id="KW-0489">Methyltransferase</keyword>
<dbReference type="GO" id="GO:0032259">
    <property type="term" value="P:methylation"/>
    <property type="evidence" value="ECO:0007669"/>
    <property type="project" value="UniProtKB-KW"/>
</dbReference>
<name>A0ABT1W5Y1_9PROT</name>
<dbReference type="EMBL" id="JAMSKV010000005">
    <property type="protein sequence ID" value="MCQ8278287.1"/>
    <property type="molecule type" value="Genomic_DNA"/>
</dbReference>
<evidence type="ECO:0000256" key="1">
    <source>
        <dbReference type="ARBA" id="ARBA00022603"/>
    </source>
</evidence>
<dbReference type="InterPro" id="IPR029063">
    <property type="entry name" value="SAM-dependent_MTases_sf"/>
</dbReference>
<dbReference type="PANTHER" id="PTHR43397">
    <property type="entry name" value="ERGOTHIONEINE BIOSYNTHESIS PROTEIN 1"/>
    <property type="match status" value="1"/>
</dbReference>
<dbReference type="RefSeq" id="WP_422863755.1">
    <property type="nucleotide sequence ID" value="NZ_JAMSKV010000005.1"/>
</dbReference>
<evidence type="ECO:0000256" key="2">
    <source>
        <dbReference type="ARBA" id="ARBA00022679"/>
    </source>
</evidence>
<sequence>MPDMPTPPDVTVEILSGLTARQKTLPAKLFYDEAGCALFERITRLPEYYVTRAENALLARHAGEIAEKAPIGAALVEYGAADESKAVSLLDAGTRAFTAYAPVDIAPGALAAIVARMRISHPAIPVLPLVADFLQPLSLPASFSDKAAFGFFPGSTIGNFRPEAVHRFLGHVRDTLSGQAAPMLVVGTDLRKDESVLVPAYDDAEGVTAQFNLNILSHVNAIAGADFDLAGFRHRALWNAHEGRMEMHLESLSAQTVTVSGTRIAFRRGETIHTEDSYKHTREGFLALAQGAGWRSGGFWTDPDGLFGMHLLLG</sequence>
<dbReference type="Pfam" id="PF10017">
    <property type="entry name" value="Methyltransf_33"/>
    <property type="match status" value="1"/>
</dbReference>
<organism evidence="4 5">
    <name type="scientific">Endosaccharibacter trunci</name>
    <dbReference type="NCBI Taxonomy" id="2812733"/>
    <lineage>
        <taxon>Bacteria</taxon>
        <taxon>Pseudomonadati</taxon>
        <taxon>Pseudomonadota</taxon>
        <taxon>Alphaproteobacteria</taxon>
        <taxon>Acetobacterales</taxon>
        <taxon>Acetobacteraceae</taxon>
        <taxon>Endosaccharibacter</taxon>
    </lineage>
</organism>